<dbReference type="EC" id="3.5.2.6" evidence="3"/>
<dbReference type="SUPFAM" id="SSF56601">
    <property type="entry name" value="beta-lactamase/transpeptidase-like"/>
    <property type="match status" value="1"/>
</dbReference>
<organism evidence="3 4">
    <name type="scientific">Serinicoccus hydrothermalis</name>
    <dbReference type="NCBI Taxonomy" id="1758689"/>
    <lineage>
        <taxon>Bacteria</taxon>
        <taxon>Bacillati</taxon>
        <taxon>Actinomycetota</taxon>
        <taxon>Actinomycetes</taxon>
        <taxon>Micrococcales</taxon>
        <taxon>Ornithinimicrobiaceae</taxon>
        <taxon>Serinicoccus</taxon>
    </lineage>
</organism>
<dbReference type="PANTHER" id="PTHR46825:SF15">
    <property type="entry name" value="BETA-LACTAMASE-RELATED DOMAIN-CONTAINING PROTEIN"/>
    <property type="match status" value="1"/>
</dbReference>
<evidence type="ECO:0000256" key="1">
    <source>
        <dbReference type="SAM" id="MobiDB-lite"/>
    </source>
</evidence>
<dbReference type="InterPro" id="IPR001466">
    <property type="entry name" value="Beta-lactam-related"/>
</dbReference>
<dbReference type="InterPro" id="IPR050491">
    <property type="entry name" value="AmpC-like"/>
</dbReference>
<dbReference type="KEGG" id="serj:SGUI_1267"/>
<evidence type="ECO:0000259" key="2">
    <source>
        <dbReference type="Pfam" id="PF00144"/>
    </source>
</evidence>
<dbReference type="InterPro" id="IPR012338">
    <property type="entry name" value="Beta-lactam/transpept-like"/>
</dbReference>
<feature type="compositionally biased region" description="Low complexity" evidence="1">
    <location>
        <begin position="153"/>
        <end position="181"/>
    </location>
</feature>
<accession>A0A1B1NB59</accession>
<evidence type="ECO:0000313" key="4">
    <source>
        <dbReference type="Proteomes" id="UP000092482"/>
    </source>
</evidence>
<keyword evidence="4" id="KW-1185">Reference proteome</keyword>
<gene>
    <name evidence="3" type="ORF">SGUI_1267</name>
</gene>
<keyword evidence="3" id="KW-0378">Hydrolase</keyword>
<dbReference type="AlphaFoldDB" id="A0A1B1NB59"/>
<protein>
    <submittedName>
        <fullName evidence="3">Beta-lactamase</fullName>
        <ecNumber evidence="3">3.5.2.6</ecNumber>
    </submittedName>
</protein>
<dbReference type="EMBL" id="CP014989">
    <property type="protein sequence ID" value="ANS78663.1"/>
    <property type="molecule type" value="Genomic_DNA"/>
</dbReference>
<proteinExistence type="predicted"/>
<reference evidence="3 4" key="1">
    <citation type="submission" date="2016-03" db="EMBL/GenBank/DDBJ databases">
        <title>Shallow-sea hydrothermal system.</title>
        <authorList>
            <person name="Tang K."/>
        </authorList>
    </citation>
    <scope>NUCLEOTIDE SEQUENCE [LARGE SCALE GENOMIC DNA]</scope>
    <source>
        <strain evidence="3 4">JLT9</strain>
    </source>
</reference>
<sequence>MEVVSGEQFDAYLEEHIFTPLGMEDTTSVLTASDRPGLDAGSVSMYGFALPLRELRASVGGAGGVISTAEDLGAWLSMKQQGGVAPNGVRLLSADLVEQSHEKQPGTGTYALGWQHTSTADPPRIGHDGALTRYAARQDLVPSSGLATAVLLTPSPRRTPTPSRSAPASSTSAWDACPRWAAPRRRSSTSSCSR</sequence>
<dbReference type="Proteomes" id="UP000092482">
    <property type="component" value="Chromosome"/>
</dbReference>
<dbReference type="PANTHER" id="PTHR46825">
    <property type="entry name" value="D-ALANYL-D-ALANINE-CARBOXYPEPTIDASE/ENDOPEPTIDASE AMPH"/>
    <property type="match status" value="1"/>
</dbReference>
<dbReference type="Pfam" id="PF00144">
    <property type="entry name" value="Beta-lactamase"/>
    <property type="match status" value="1"/>
</dbReference>
<evidence type="ECO:0000313" key="3">
    <source>
        <dbReference type="EMBL" id="ANS78663.1"/>
    </source>
</evidence>
<name>A0A1B1NB59_9MICO</name>
<feature type="region of interest" description="Disordered" evidence="1">
    <location>
        <begin position="152"/>
        <end position="194"/>
    </location>
</feature>
<dbReference type="Gene3D" id="3.40.710.10">
    <property type="entry name" value="DD-peptidase/beta-lactamase superfamily"/>
    <property type="match status" value="1"/>
</dbReference>
<dbReference type="GO" id="GO:0008800">
    <property type="term" value="F:beta-lactamase activity"/>
    <property type="evidence" value="ECO:0007669"/>
    <property type="project" value="UniProtKB-EC"/>
</dbReference>
<feature type="domain" description="Beta-lactamase-related" evidence="2">
    <location>
        <begin position="2"/>
        <end position="153"/>
    </location>
</feature>